<evidence type="ECO:0000313" key="2">
    <source>
        <dbReference type="Proteomes" id="UP000021369"/>
    </source>
</evidence>
<dbReference type="RefSeq" id="WP_037289948.1">
    <property type="nucleotide sequence ID" value="NZ_JEOB01000004.1"/>
</dbReference>
<sequence>MRYFENKDITEHIYHDGTVNSARCALWGVFPEEETEKSGLKTFNFVFSPYPENDEGKWLSKFEDYDILDFDINKTDGRYEVTLNCESQINGETDFKHIHFYCENISCCLCTFENFSYTNIYSSGVHPEGREFYDEKYFICTDNYDLSDGFRVQYDVYGEESGIGNKYTGARIAKCTYYKDDMQIFEHFTDSHHLHPLRSLIHHSNGNTYIPYHTDLYGISFFEVETGRNYDYIPEGMEHDISFSGGESFIVCDIFYDKDSNLLACDGCYWACPNEIFVMDFSCPLHFDPRMVRMHGEVPMDYNEYDDIDFVRWEKESLVLKGEDGKEYAVTKARIKEMLAEKRVLFPLDGFDK</sequence>
<reference evidence="1 2" key="1">
    <citation type="submission" date="2013-06" db="EMBL/GenBank/DDBJ databases">
        <title>Rumen cellulosomics: divergent fiber-degrading strategies revealed by comparative genome-wide analysis of six Ruminococcal strains.</title>
        <authorList>
            <person name="Dassa B."/>
            <person name="Borovok I."/>
            <person name="Lamed R."/>
            <person name="Flint H."/>
            <person name="Yeoman C.J."/>
            <person name="White B."/>
            <person name="Bayer E.A."/>
        </authorList>
    </citation>
    <scope>NUCLEOTIDE SEQUENCE [LARGE SCALE GENOMIC DNA]</scope>
    <source>
        <strain evidence="1 2">SY3</strain>
    </source>
</reference>
<dbReference type="PATRIC" id="fig|1341156.4.peg.2915"/>
<dbReference type="Proteomes" id="UP000021369">
    <property type="component" value="Unassembled WGS sequence"/>
</dbReference>
<protein>
    <submittedName>
        <fullName evidence="1">Uncharacterized protein</fullName>
    </submittedName>
</protein>
<name>A0A011VTQ4_RUMAL</name>
<organism evidence="1 2">
    <name type="scientific">Ruminococcus albus SY3</name>
    <dbReference type="NCBI Taxonomy" id="1341156"/>
    <lineage>
        <taxon>Bacteria</taxon>
        <taxon>Bacillati</taxon>
        <taxon>Bacillota</taxon>
        <taxon>Clostridia</taxon>
        <taxon>Eubacteriales</taxon>
        <taxon>Oscillospiraceae</taxon>
        <taxon>Ruminococcus</taxon>
    </lineage>
</organism>
<dbReference type="OrthoDB" id="1550463at2"/>
<gene>
    <name evidence="1" type="ORF">RASY3_16575</name>
</gene>
<proteinExistence type="predicted"/>
<accession>A0A011VTQ4</accession>
<keyword evidence="2" id="KW-1185">Reference proteome</keyword>
<comment type="caution">
    <text evidence="1">The sequence shown here is derived from an EMBL/GenBank/DDBJ whole genome shotgun (WGS) entry which is preliminary data.</text>
</comment>
<dbReference type="EMBL" id="JEOB01000004">
    <property type="protein sequence ID" value="EXM38631.1"/>
    <property type="molecule type" value="Genomic_DNA"/>
</dbReference>
<evidence type="ECO:0000313" key="1">
    <source>
        <dbReference type="EMBL" id="EXM38631.1"/>
    </source>
</evidence>
<dbReference type="AlphaFoldDB" id="A0A011VTQ4"/>